<dbReference type="Proteomes" id="UP000325579">
    <property type="component" value="Unassembled WGS sequence"/>
</dbReference>
<feature type="region of interest" description="Disordered" evidence="3">
    <location>
        <begin position="281"/>
        <end position="348"/>
    </location>
</feature>
<dbReference type="RefSeq" id="XP_031944465.1">
    <property type="nucleotide sequence ID" value="XM_032086476.1"/>
</dbReference>
<accession>A0A5N7DL29</accession>
<dbReference type="SUPFAM" id="SSF48403">
    <property type="entry name" value="Ankyrin repeat"/>
    <property type="match status" value="1"/>
</dbReference>
<evidence type="ECO:0000256" key="3">
    <source>
        <dbReference type="SAM" id="MobiDB-lite"/>
    </source>
</evidence>
<name>A0A5N7DL29_9EURO</name>
<sequence>MPPDSADTTYINAFHVACSNGDLPKVREALTSGRLSAEPLNTGLCLAIQAAHLDIVAAVFDAGVPITPGAVGSLCGEKYHQDPRIIRLYFDRGLKPRKCTTYLGEPLLRFLNAACARELLERGVDPNRCGPKKTKPLASALEQAYEDNGALFDLLVEYGAKVESSLFFSAICWSRSSTVFKTRFLLAKGLDPNTTSADWGTPLHCAVRFAMEDVVHILLDAGADPTARPGCKQFRDRSPAEVAELLIQVKDPSSQVKYQSILKLLVAAKVSHTKSTAALSNNLTKHKHATNSVQANIEKPSAGDTTEPIAKRQKTNTQHTAVKNTPIGDISQNSISSRTRSRTKLSPN</sequence>
<protein>
    <submittedName>
        <fullName evidence="4">Ankyrin</fullName>
    </submittedName>
</protein>
<dbReference type="InterPro" id="IPR051165">
    <property type="entry name" value="Multifunctional_ANK_Repeat"/>
</dbReference>
<organism evidence="4 5">
    <name type="scientific">Aspergillus pseudonomiae</name>
    <dbReference type="NCBI Taxonomy" id="1506151"/>
    <lineage>
        <taxon>Eukaryota</taxon>
        <taxon>Fungi</taxon>
        <taxon>Dikarya</taxon>
        <taxon>Ascomycota</taxon>
        <taxon>Pezizomycotina</taxon>
        <taxon>Eurotiomycetes</taxon>
        <taxon>Eurotiomycetidae</taxon>
        <taxon>Eurotiales</taxon>
        <taxon>Aspergillaceae</taxon>
        <taxon>Aspergillus</taxon>
        <taxon>Aspergillus subgen. Circumdati</taxon>
    </lineage>
</organism>
<evidence type="ECO:0000256" key="2">
    <source>
        <dbReference type="ARBA" id="ARBA00023043"/>
    </source>
</evidence>
<dbReference type="OrthoDB" id="341259at2759"/>
<dbReference type="Pfam" id="PF13637">
    <property type="entry name" value="Ank_4"/>
    <property type="match status" value="1"/>
</dbReference>
<dbReference type="InterPro" id="IPR002110">
    <property type="entry name" value="Ankyrin_rpt"/>
</dbReference>
<proteinExistence type="predicted"/>
<dbReference type="PANTHER" id="PTHR24123">
    <property type="entry name" value="ANKYRIN REPEAT-CONTAINING"/>
    <property type="match status" value="1"/>
</dbReference>
<dbReference type="PROSITE" id="PS50297">
    <property type="entry name" value="ANK_REP_REGION"/>
    <property type="match status" value="1"/>
</dbReference>
<feature type="compositionally biased region" description="Basic residues" evidence="3">
    <location>
        <begin position="339"/>
        <end position="348"/>
    </location>
</feature>
<keyword evidence="2" id="KW-0040">ANK repeat</keyword>
<gene>
    <name evidence="4" type="ORF">BDV37DRAFT_280059</name>
</gene>
<accession>A0A5N6I0C4</accession>
<evidence type="ECO:0000313" key="5">
    <source>
        <dbReference type="Proteomes" id="UP000325579"/>
    </source>
</evidence>
<dbReference type="EMBL" id="ML736749">
    <property type="protein sequence ID" value="KAE8407146.1"/>
    <property type="molecule type" value="Genomic_DNA"/>
</dbReference>
<dbReference type="PROSITE" id="PS50088">
    <property type="entry name" value="ANK_REPEAT"/>
    <property type="match status" value="1"/>
</dbReference>
<dbReference type="AlphaFoldDB" id="A0A5N7DL29"/>
<dbReference type="PANTHER" id="PTHR24123:SF33">
    <property type="entry name" value="PROTEIN HOS4"/>
    <property type="match status" value="1"/>
</dbReference>
<keyword evidence="1" id="KW-0677">Repeat</keyword>
<dbReference type="Gene3D" id="1.25.40.20">
    <property type="entry name" value="Ankyrin repeat-containing domain"/>
    <property type="match status" value="1"/>
</dbReference>
<dbReference type="InterPro" id="IPR036770">
    <property type="entry name" value="Ankyrin_rpt-contain_sf"/>
</dbReference>
<dbReference type="GeneID" id="43671167"/>
<evidence type="ECO:0000256" key="1">
    <source>
        <dbReference type="ARBA" id="ARBA00022737"/>
    </source>
</evidence>
<keyword evidence="5" id="KW-1185">Reference proteome</keyword>
<dbReference type="SMART" id="SM00248">
    <property type="entry name" value="ANK"/>
    <property type="match status" value="3"/>
</dbReference>
<reference evidence="4 5" key="1">
    <citation type="submission" date="2019-04" db="EMBL/GenBank/DDBJ databases">
        <authorList>
            <consortium name="DOE Joint Genome Institute"/>
            <person name="Mondo S."/>
            <person name="Kjaerbolling I."/>
            <person name="Vesth T."/>
            <person name="Frisvad J.C."/>
            <person name="Nybo J.L."/>
            <person name="Theobald S."/>
            <person name="Kildgaard S."/>
            <person name="Isbrandt T."/>
            <person name="Kuo A."/>
            <person name="Sato A."/>
            <person name="Lyhne E.K."/>
            <person name="Kogle M.E."/>
            <person name="Wiebenga A."/>
            <person name="Kun R.S."/>
            <person name="Lubbers R.J."/>
            <person name="Makela M.R."/>
            <person name="Barry K."/>
            <person name="Chovatia M."/>
            <person name="Clum A."/>
            <person name="Daum C."/>
            <person name="Haridas S."/>
            <person name="He G."/>
            <person name="LaButti K."/>
            <person name="Lipzen A."/>
            <person name="Riley R."/>
            <person name="Salamov A."/>
            <person name="Simmons B.A."/>
            <person name="Magnuson J.K."/>
            <person name="Henrissat B."/>
            <person name="Mortensen U.H."/>
            <person name="Larsen T.O."/>
            <person name="Devries R.P."/>
            <person name="Grigoriev I.V."/>
            <person name="Machida M."/>
            <person name="Baker S.E."/>
            <person name="Andersen M.R."/>
            <person name="Cantor M.N."/>
            <person name="Hua S.X."/>
        </authorList>
    </citation>
    <scope>NUCLEOTIDE SEQUENCE [LARGE SCALE GENOMIC DNA]</scope>
    <source>
        <strain evidence="4 5">CBS 119388</strain>
    </source>
</reference>
<evidence type="ECO:0000313" key="4">
    <source>
        <dbReference type="EMBL" id="KAE8407146.1"/>
    </source>
</evidence>